<name>A0ACB5UH42_9FIRM</name>
<dbReference type="EMBL" id="BTPU01000013">
    <property type="protein sequence ID" value="GMQ61776.1"/>
    <property type="molecule type" value="Genomic_DNA"/>
</dbReference>
<sequence>MKTRKPVFIIIIIIFVGYVIFELLIHKDTLLFSLRRDSINDDYCIENYITVDNQNTQTFIDSNNTTIRDIGLILDITNEYFTEIKPLDDGIDVVELYQDAFTKLMMLELSEEYSKLKDQALSFIVEHSKNFIVKISDKDEINEFNIDMDKKYQSMLDEILYICNEKNIAVTYDEDNNIIYYKE</sequence>
<proteinExistence type="predicted"/>
<organism evidence="1 2">
    <name type="scientific">Vallitalea maricola</name>
    <dbReference type="NCBI Taxonomy" id="3074433"/>
    <lineage>
        <taxon>Bacteria</taxon>
        <taxon>Bacillati</taxon>
        <taxon>Bacillota</taxon>
        <taxon>Clostridia</taxon>
        <taxon>Lachnospirales</taxon>
        <taxon>Vallitaleaceae</taxon>
        <taxon>Vallitalea</taxon>
    </lineage>
</organism>
<evidence type="ECO:0000313" key="2">
    <source>
        <dbReference type="Proteomes" id="UP001374599"/>
    </source>
</evidence>
<accession>A0ACB5UH42</accession>
<protein>
    <submittedName>
        <fullName evidence="1">Uncharacterized protein</fullName>
    </submittedName>
</protein>
<evidence type="ECO:0000313" key="1">
    <source>
        <dbReference type="EMBL" id="GMQ61776.1"/>
    </source>
</evidence>
<gene>
    <name evidence="1" type="ORF">AN2V17_10050</name>
</gene>
<dbReference type="Proteomes" id="UP001374599">
    <property type="component" value="Unassembled WGS sequence"/>
</dbReference>
<reference evidence="1" key="1">
    <citation type="submission" date="2023-09" db="EMBL/GenBank/DDBJ databases">
        <title>Vallitalea sediminicola and Vallitalea maricola sp. nov., anaerobic bacteria isolated from marine sediment.</title>
        <authorList>
            <person name="Hirano S."/>
            <person name="Maeda A."/>
            <person name="Terahara T."/>
            <person name="Mori K."/>
            <person name="Hamada M."/>
            <person name="Matsumoto R."/>
            <person name="Kobayashi T."/>
        </authorList>
    </citation>
    <scope>NUCLEOTIDE SEQUENCE</scope>
    <source>
        <strain evidence="1">AN17-2</strain>
    </source>
</reference>
<comment type="caution">
    <text evidence="1">The sequence shown here is derived from an EMBL/GenBank/DDBJ whole genome shotgun (WGS) entry which is preliminary data.</text>
</comment>
<keyword evidence="2" id="KW-1185">Reference proteome</keyword>